<name>A0ACC2JXK9_9PEZI</name>
<dbReference type="EMBL" id="JAPUUL010000159">
    <property type="protein sequence ID" value="KAJ8132246.1"/>
    <property type="molecule type" value="Genomic_DNA"/>
</dbReference>
<evidence type="ECO:0000313" key="1">
    <source>
        <dbReference type="EMBL" id="KAJ8132246.1"/>
    </source>
</evidence>
<comment type="caution">
    <text evidence="1">The sequence shown here is derived from an EMBL/GenBank/DDBJ whole genome shotgun (WGS) entry which is preliminary data.</text>
</comment>
<proteinExistence type="predicted"/>
<organism evidence="1 2">
    <name type="scientific">Lasiodiplodia mahajangana</name>
    <dbReference type="NCBI Taxonomy" id="1108764"/>
    <lineage>
        <taxon>Eukaryota</taxon>
        <taxon>Fungi</taxon>
        <taxon>Dikarya</taxon>
        <taxon>Ascomycota</taxon>
        <taxon>Pezizomycotina</taxon>
        <taxon>Dothideomycetes</taxon>
        <taxon>Dothideomycetes incertae sedis</taxon>
        <taxon>Botryosphaeriales</taxon>
        <taxon>Botryosphaeriaceae</taxon>
        <taxon>Lasiodiplodia</taxon>
    </lineage>
</organism>
<sequence length="1011" mass="111377">MTLTSSHPLQGTSNNNMDYGYVIPEGLYKVPDHLLDLRPDSDIDHDLLHPGPVVGEKNVCKLGWAIRVINLRPESPLYIGNFLDFHDPKNFPKAFRDGTIGGDYAAQHYSDLVRWPLLLRYGGVYADVGMIQIGDLDRLWNETLGNSNSPYEVISYDKTLSNYFLASNRHNALFERCHKLLLALWDADGGKTSTEGMHADPLLKGVPLMGSESMTFTENGRVYSSSEVKCLLTDYIIQGQATKMVMGLVDDEDGWDGPKYSREHVYAIDFLVGSQLINHLTNWNGPEQFRLMSLALPKDGEQETVDQKQAREIVENCLTRSFGFKLATGLILRVYGDTLSSLWRKHIGSDDVPGTYAHWFRYATANWNQKGIPPPLEYELTMLPSISFSLALAVASLSGATYSAGLPILQRGLEIRSLHSKSGVQPSYDYVIVGGGTSGLTVADRLSADGKSTVLVIENGPIVDSPRISQVYSGLAAVGSTWSYQINSARQPNLNNRSTSVVVGNLVGGSSAINAMMTIRATSDDYDQWGRLFGKDSSWSWEGLLPYFKRAVNFSPPDDAVAKSVNITWDTSYWGNSSTVHTSWPHFQWPALEAQFEAFRDIPGVEFPPDSGSGKAGVYWFPTFMDPQKVERSYARTGHFDSINRTNFEVLTNSKVTRILLDDGVATGVSFEQKTENSTGVINVKANKEVIIAAGAIHSPQLLQQSGIGPRALLEAAGIDSVVDLPGVGQNFQDHPMVFTSFNLQNFTTHPNPTDMYANRNFSAWAQELWSANKTGPYSLGVGNAAAWLSMPVIAPDTFEEIASRLEELDHATLLPNNTHPTVVAGYKAQMKNMAAAIRSPNTAFYNHVLTGSASSGTIVDLHPLSRGTVNINTADPFKSEPVVDYRALTNPVDLDIMVEIVRFTKRYYFETRLRDLAPRQVQPPDYVNEPDDIKGFLRQSVNPSYFHPVGTCAMMPRELGGVVDETLKVYGVKSLRVVDASIMPVLVGANTCQTTYAIAEKASDLIKADA</sequence>
<evidence type="ECO:0000313" key="2">
    <source>
        <dbReference type="Proteomes" id="UP001153332"/>
    </source>
</evidence>
<dbReference type="Proteomes" id="UP001153332">
    <property type="component" value="Unassembled WGS sequence"/>
</dbReference>
<reference evidence="1" key="1">
    <citation type="submission" date="2022-12" db="EMBL/GenBank/DDBJ databases">
        <title>Genome Sequence of Lasiodiplodia mahajangana.</title>
        <authorList>
            <person name="Buettner E."/>
        </authorList>
    </citation>
    <scope>NUCLEOTIDE SEQUENCE</scope>
    <source>
        <strain evidence="1">VT137</strain>
    </source>
</reference>
<gene>
    <name evidence="1" type="ORF">O1611_g1376</name>
</gene>
<keyword evidence="2" id="KW-1185">Reference proteome</keyword>
<accession>A0ACC2JXK9</accession>
<protein>
    <submittedName>
        <fullName evidence="1">Uncharacterized protein</fullName>
    </submittedName>
</protein>